<evidence type="ECO:0000256" key="11">
    <source>
        <dbReference type="ARBA" id="ARBA00023294"/>
    </source>
</evidence>
<name>A0A371ED95_MUCPR</name>
<dbReference type="EMBL" id="QJKJ01014595">
    <property type="protein sequence ID" value="RDX64011.1"/>
    <property type="molecule type" value="Genomic_DNA"/>
</dbReference>
<evidence type="ECO:0000256" key="2">
    <source>
        <dbReference type="ARBA" id="ARBA00004236"/>
    </source>
</evidence>
<keyword evidence="16" id="KW-1185">Reference proteome</keyword>
<reference evidence="15" key="1">
    <citation type="submission" date="2018-05" db="EMBL/GenBank/DDBJ databases">
        <title>Draft genome of Mucuna pruriens seed.</title>
        <authorList>
            <person name="Nnadi N.E."/>
            <person name="Vos R."/>
            <person name="Hasami M.H."/>
            <person name="Devisetty U.K."/>
            <person name="Aguiy J.C."/>
        </authorList>
    </citation>
    <scope>NUCLEOTIDE SEQUENCE [LARGE SCALE GENOMIC DNA]</scope>
    <source>
        <strain evidence="15">JCA_2017</strain>
    </source>
</reference>
<evidence type="ECO:0000256" key="4">
    <source>
        <dbReference type="ARBA" id="ARBA00022448"/>
    </source>
</evidence>
<dbReference type="OrthoDB" id="1925167at2759"/>
<protein>
    <submittedName>
        <fullName evidence="15">GABA transporter 1</fullName>
    </submittedName>
</protein>
<dbReference type="GO" id="GO:0015293">
    <property type="term" value="F:symporter activity"/>
    <property type="evidence" value="ECO:0007669"/>
    <property type="project" value="UniProtKB-KW"/>
</dbReference>
<evidence type="ECO:0000313" key="15">
    <source>
        <dbReference type="EMBL" id="RDX64011.1"/>
    </source>
</evidence>
<evidence type="ECO:0000256" key="8">
    <source>
        <dbReference type="ARBA" id="ARBA00022970"/>
    </source>
</evidence>
<accession>A0A371ED95</accession>
<keyword evidence="11" id="KW-0927">Auxin signaling pathway</keyword>
<feature type="domain" description="Amino acid transporter transmembrane" evidence="14">
    <location>
        <begin position="118"/>
        <end position="213"/>
    </location>
</feature>
<keyword evidence="7" id="KW-0769">Symport</keyword>
<evidence type="ECO:0000256" key="7">
    <source>
        <dbReference type="ARBA" id="ARBA00022847"/>
    </source>
</evidence>
<evidence type="ECO:0000256" key="13">
    <source>
        <dbReference type="SAM" id="Phobius"/>
    </source>
</evidence>
<gene>
    <name evidence="15" type="primary">GAT1</name>
    <name evidence="15" type="ORF">CR513_57481</name>
</gene>
<comment type="function">
    <text evidence="12">Carrier protein involved in proton-driven auxin influx. Mediates the formation of auxin gradient from developing leaves (site of auxin biosynthesis) to tips by contributing to the loading of auxin in vascular tissues and facilitating acropetal (base to tip) auxin transport within inner tissues of the root apex, and basipetal (tip to base) auxin transport within outer tissues of the root apex. May be involved in lateral roots and nodules formation.</text>
</comment>
<dbReference type="AlphaFoldDB" id="A0A371ED95"/>
<dbReference type="InterPro" id="IPR013057">
    <property type="entry name" value="AA_transpt_TM"/>
</dbReference>
<dbReference type="GO" id="GO:0009734">
    <property type="term" value="P:auxin-activated signaling pathway"/>
    <property type="evidence" value="ECO:0007669"/>
    <property type="project" value="UniProtKB-KW"/>
</dbReference>
<dbReference type="Proteomes" id="UP000257109">
    <property type="component" value="Unassembled WGS sequence"/>
</dbReference>
<dbReference type="STRING" id="157652.A0A371ED95"/>
<keyword evidence="4" id="KW-0813">Transport</keyword>
<dbReference type="PANTHER" id="PTHR48017">
    <property type="entry name" value="OS05G0424000 PROTEIN-RELATED"/>
    <property type="match status" value="1"/>
</dbReference>
<evidence type="ECO:0000256" key="1">
    <source>
        <dbReference type="ARBA" id="ARBA00004127"/>
    </source>
</evidence>
<evidence type="ECO:0000259" key="14">
    <source>
        <dbReference type="Pfam" id="PF01490"/>
    </source>
</evidence>
<dbReference type="GO" id="GO:0012505">
    <property type="term" value="C:endomembrane system"/>
    <property type="evidence" value="ECO:0007669"/>
    <property type="project" value="UniProtKB-SubCell"/>
</dbReference>
<evidence type="ECO:0000256" key="5">
    <source>
        <dbReference type="ARBA" id="ARBA00022475"/>
    </source>
</evidence>
<proteinExistence type="inferred from homology"/>
<keyword evidence="10 13" id="KW-0472">Membrane</keyword>
<keyword evidence="8" id="KW-0029">Amino-acid transport</keyword>
<dbReference type="Pfam" id="PF01490">
    <property type="entry name" value="Aa_trans"/>
    <property type="match status" value="1"/>
</dbReference>
<comment type="subcellular location">
    <subcellularLocation>
        <location evidence="2">Cell membrane</location>
    </subcellularLocation>
    <subcellularLocation>
        <location evidence="1">Endomembrane system</location>
        <topology evidence="1">Multi-pass membrane protein</topology>
    </subcellularLocation>
</comment>
<comment type="similarity">
    <text evidence="3">Belongs to the amino acid/polyamine transporter 2 family. Amino acid/auxin permease (AAAP) (TC 2.A.18.1) subfamily.</text>
</comment>
<keyword evidence="5" id="KW-1003">Cell membrane</keyword>
<evidence type="ECO:0000256" key="9">
    <source>
        <dbReference type="ARBA" id="ARBA00022989"/>
    </source>
</evidence>
<evidence type="ECO:0000313" key="16">
    <source>
        <dbReference type="Proteomes" id="UP000257109"/>
    </source>
</evidence>
<evidence type="ECO:0000256" key="12">
    <source>
        <dbReference type="ARBA" id="ARBA00045588"/>
    </source>
</evidence>
<feature type="transmembrane region" description="Helical" evidence="13">
    <location>
        <begin position="193"/>
        <end position="213"/>
    </location>
</feature>
<dbReference type="GO" id="GO:0005886">
    <property type="term" value="C:plasma membrane"/>
    <property type="evidence" value="ECO:0007669"/>
    <property type="project" value="UniProtKB-SubCell"/>
</dbReference>
<sequence>MATDILVIGGPLVGGKSLKFIYQLYNPDGSTKLYQFIIICGVVTLILAQLPSFHSLRHINLISLIQCDVCHMCHNRFYNAPPRHYSVRGSNVDKLFDIFNGISIIATTNASGIIPGIQQSQVIGYLVINPVQQFLLTSLVYVQPTNELFETTFGDPKMGQFSISNVVPRVLFRSVSVAAATVLAAMLPFFLDIMALLGTFGCISLDFILPMHINNARTIT</sequence>
<organism evidence="15 16">
    <name type="scientific">Mucuna pruriens</name>
    <name type="common">Velvet bean</name>
    <name type="synonym">Dolichos pruriens</name>
    <dbReference type="NCBI Taxonomy" id="157652"/>
    <lineage>
        <taxon>Eukaryota</taxon>
        <taxon>Viridiplantae</taxon>
        <taxon>Streptophyta</taxon>
        <taxon>Embryophyta</taxon>
        <taxon>Tracheophyta</taxon>
        <taxon>Spermatophyta</taxon>
        <taxon>Magnoliopsida</taxon>
        <taxon>eudicotyledons</taxon>
        <taxon>Gunneridae</taxon>
        <taxon>Pentapetalae</taxon>
        <taxon>rosids</taxon>
        <taxon>fabids</taxon>
        <taxon>Fabales</taxon>
        <taxon>Fabaceae</taxon>
        <taxon>Papilionoideae</taxon>
        <taxon>50 kb inversion clade</taxon>
        <taxon>NPAAA clade</taxon>
        <taxon>indigoferoid/millettioid clade</taxon>
        <taxon>Phaseoleae</taxon>
        <taxon>Mucuna</taxon>
    </lineage>
</organism>
<evidence type="ECO:0000256" key="10">
    <source>
        <dbReference type="ARBA" id="ARBA00023136"/>
    </source>
</evidence>
<comment type="caution">
    <text evidence="15">The sequence shown here is derived from an EMBL/GenBank/DDBJ whole genome shotgun (WGS) entry which is preliminary data.</text>
</comment>
<evidence type="ECO:0000256" key="6">
    <source>
        <dbReference type="ARBA" id="ARBA00022692"/>
    </source>
</evidence>
<dbReference type="GO" id="GO:0006865">
    <property type="term" value="P:amino acid transport"/>
    <property type="evidence" value="ECO:0007669"/>
    <property type="project" value="UniProtKB-KW"/>
</dbReference>
<feature type="transmembrane region" description="Helical" evidence="13">
    <location>
        <begin position="170"/>
        <end position="187"/>
    </location>
</feature>
<keyword evidence="6 13" id="KW-0812">Transmembrane</keyword>
<evidence type="ECO:0000256" key="3">
    <source>
        <dbReference type="ARBA" id="ARBA00005590"/>
    </source>
</evidence>
<feature type="transmembrane region" description="Helical" evidence="13">
    <location>
        <begin position="33"/>
        <end position="53"/>
    </location>
</feature>
<keyword evidence="9 13" id="KW-1133">Transmembrane helix</keyword>